<dbReference type="Proteomes" id="UP001221142">
    <property type="component" value="Unassembled WGS sequence"/>
</dbReference>
<keyword evidence="2" id="KW-1185">Reference proteome</keyword>
<gene>
    <name evidence="1" type="ORF">FB45DRAFT_877421</name>
</gene>
<evidence type="ECO:0000313" key="2">
    <source>
        <dbReference type="Proteomes" id="UP001221142"/>
    </source>
</evidence>
<dbReference type="AlphaFoldDB" id="A0AAD7FAH6"/>
<protein>
    <submittedName>
        <fullName evidence="1">Uncharacterized protein</fullName>
    </submittedName>
</protein>
<reference evidence="1" key="1">
    <citation type="submission" date="2023-03" db="EMBL/GenBank/DDBJ databases">
        <title>Massive genome expansion in bonnet fungi (Mycena s.s.) driven by repeated elements and novel gene families across ecological guilds.</title>
        <authorList>
            <consortium name="Lawrence Berkeley National Laboratory"/>
            <person name="Harder C.B."/>
            <person name="Miyauchi S."/>
            <person name="Viragh M."/>
            <person name="Kuo A."/>
            <person name="Thoen E."/>
            <person name="Andreopoulos B."/>
            <person name="Lu D."/>
            <person name="Skrede I."/>
            <person name="Drula E."/>
            <person name="Henrissat B."/>
            <person name="Morin E."/>
            <person name="Kohler A."/>
            <person name="Barry K."/>
            <person name="LaButti K."/>
            <person name="Morin E."/>
            <person name="Salamov A."/>
            <person name="Lipzen A."/>
            <person name="Mereny Z."/>
            <person name="Hegedus B."/>
            <person name="Baldrian P."/>
            <person name="Stursova M."/>
            <person name="Weitz H."/>
            <person name="Taylor A."/>
            <person name="Grigoriev I.V."/>
            <person name="Nagy L.G."/>
            <person name="Martin F."/>
            <person name="Kauserud H."/>
        </authorList>
    </citation>
    <scope>NUCLEOTIDE SEQUENCE</scope>
    <source>
        <strain evidence="1">9284</strain>
    </source>
</reference>
<dbReference type="EMBL" id="JARKIF010000046">
    <property type="protein sequence ID" value="KAJ7608261.1"/>
    <property type="molecule type" value="Genomic_DNA"/>
</dbReference>
<accession>A0AAD7FAH6</accession>
<name>A0AAD7FAH6_9AGAR</name>
<comment type="caution">
    <text evidence="1">The sequence shown here is derived from an EMBL/GenBank/DDBJ whole genome shotgun (WGS) entry which is preliminary data.</text>
</comment>
<organism evidence="1 2">
    <name type="scientific">Roridomyces roridus</name>
    <dbReference type="NCBI Taxonomy" id="1738132"/>
    <lineage>
        <taxon>Eukaryota</taxon>
        <taxon>Fungi</taxon>
        <taxon>Dikarya</taxon>
        <taxon>Basidiomycota</taxon>
        <taxon>Agaricomycotina</taxon>
        <taxon>Agaricomycetes</taxon>
        <taxon>Agaricomycetidae</taxon>
        <taxon>Agaricales</taxon>
        <taxon>Marasmiineae</taxon>
        <taxon>Mycenaceae</taxon>
        <taxon>Roridomyces</taxon>
    </lineage>
</organism>
<evidence type="ECO:0000313" key="1">
    <source>
        <dbReference type="EMBL" id="KAJ7608261.1"/>
    </source>
</evidence>
<sequence>MITHKRAKDCSPLSNPYGQGPCDLLLNVICGSTPPESKVQGAWDLRLWPRPTFPDDLEKLERVFNSCRVRGGRDFTAPVPWTPRKVNATILGNSDGFADTLGCDQLSCPHPQLHRRSDGSVRFGSRSGTFLLNAERERSVREPERTFAFSSAFERVRTPDFPVII</sequence>
<proteinExistence type="predicted"/>